<dbReference type="GO" id="GO:0051537">
    <property type="term" value="F:2 iron, 2 sulfur cluster binding"/>
    <property type="evidence" value="ECO:0007669"/>
    <property type="project" value="UniProtKB-KW"/>
</dbReference>
<dbReference type="Proteomes" id="UP000287224">
    <property type="component" value="Unassembled WGS sequence"/>
</dbReference>
<dbReference type="GO" id="GO:0005506">
    <property type="term" value="F:iron ion binding"/>
    <property type="evidence" value="ECO:0007669"/>
    <property type="project" value="InterPro"/>
</dbReference>
<keyword evidence="2" id="KW-0479">Metal-binding</keyword>
<dbReference type="RefSeq" id="WP_126595225.1">
    <property type="nucleotide sequence ID" value="NZ_BIFQ01000001.1"/>
</dbReference>
<dbReference type="Gene3D" id="3.90.380.10">
    <property type="entry name" value="Naphthalene 1,2-dioxygenase Alpha Subunit, Chain A, domain 1"/>
    <property type="match status" value="1"/>
</dbReference>
<keyword evidence="3" id="KW-0560">Oxidoreductase</keyword>
<protein>
    <submittedName>
        <fullName evidence="7">Chlorophyll a oxygenase</fullName>
    </submittedName>
</protein>
<dbReference type="OrthoDB" id="9800776at2"/>
<accession>A0A401ZB02</accession>
<evidence type="ECO:0000259" key="6">
    <source>
        <dbReference type="PROSITE" id="PS51296"/>
    </source>
</evidence>
<dbReference type="InterPro" id="IPR044043">
    <property type="entry name" value="VanA_C_cat"/>
</dbReference>
<dbReference type="InterPro" id="IPR017941">
    <property type="entry name" value="Rieske_2Fe-2S"/>
</dbReference>
<dbReference type="Pfam" id="PF19112">
    <property type="entry name" value="VanA_C"/>
    <property type="match status" value="1"/>
</dbReference>
<dbReference type="Gene3D" id="2.102.10.10">
    <property type="entry name" value="Rieske [2Fe-2S] iron-sulphur domain"/>
    <property type="match status" value="1"/>
</dbReference>
<keyword evidence="8" id="KW-1185">Reference proteome</keyword>
<keyword evidence="5" id="KW-0411">Iron-sulfur</keyword>
<dbReference type="PROSITE" id="PS00570">
    <property type="entry name" value="RING_HYDROXYL_ALPHA"/>
    <property type="match status" value="1"/>
</dbReference>
<name>A0A401ZB02_9CHLR</name>
<dbReference type="PANTHER" id="PTHR21266:SF60">
    <property type="entry name" value="3-KETOSTEROID-9-ALPHA-MONOOXYGENASE, OXYGENASE COMPONENT"/>
    <property type="match status" value="1"/>
</dbReference>
<comment type="caution">
    <text evidence="7">The sequence shown here is derived from an EMBL/GenBank/DDBJ whole genome shotgun (WGS) entry which is preliminary data.</text>
</comment>
<dbReference type="PANTHER" id="PTHR21266">
    <property type="entry name" value="IRON-SULFUR DOMAIN CONTAINING PROTEIN"/>
    <property type="match status" value="1"/>
</dbReference>
<evidence type="ECO:0000313" key="8">
    <source>
        <dbReference type="Proteomes" id="UP000287224"/>
    </source>
</evidence>
<feature type="domain" description="Rieske" evidence="6">
    <location>
        <begin position="11"/>
        <end position="114"/>
    </location>
</feature>
<keyword evidence="1" id="KW-0001">2Fe-2S</keyword>
<dbReference type="SUPFAM" id="SSF50022">
    <property type="entry name" value="ISP domain"/>
    <property type="match status" value="1"/>
</dbReference>
<evidence type="ECO:0000256" key="3">
    <source>
        <dbReference type="ARBA" id="ARBA00023002"/>
    </source>
</evidence>
<dbReference type="InterPro" id="IPR050584">
    <property type="entry name" value="Cholesterol_7-desaturase"/>
</dbReference>
<organism evidence="7 8">
    <name type="scientific">Dictyobacter aurantiacus</name>
    <dbReference type="NCBI Taxonomy" id="1936993"/>
    <lineage>
        <taxon>Bacteria</taxon>
        <taxon>Bacillati</taxon>
        <taxon>Chloroflexota</taxon>
        <taxon>Ktedonobacteria</taxon>
        <taxon>Ktedonobacterales</taxon>
        <taxon>Dictyobacteraceae</taxon>
        <taxon>Dictyobacter</taxon>
    </lineage>
</organism>
<dbReference type="AlphaFoldDB" id="A0A401ZB02"/>
<dbReference type="Pfam" id="PF00355">
    <property type="entry name" value="Rieske"/>
    <property type="match status" value="1"/>
</dbReference>
<reference evidence="8" key="1">
    <citation type="submission" date="2018-12" db="EMBL/GenBank/DDBJ databases">
        <title>Tengunoibacter tsumagoiensis gen. nov., sp. nov., Dictyobacter kobayashii sp. nov., D. alpinus sp. nov., and D. joshuensis sp. nov. and description of Dictyobacteraceae fam. nov. within the order Ktedonobacterales isolated from Tengu-no-mugimeshi.</title>
        <authorList>
            <person name="Wang C.M."/>
            <person name="Zheng Y."/>
            <person name="Sakai Y."/>
            <person name="Toyoda A."/>
            <person name="Minakuchi Y."/>
            <person name="Abe K."/>
            <person name="Yokota A."/>
            <person name="Yabe S."/>
        </authorList>
    </citation>
    <scope>NUCLEOTIDE SEQUENCE [LARGE SCALE GENOMIC DNA]</scope>
    <source>
        <strain evidence="8">S-27</strain>
    </source>
</reference>
<dbReference type="SUPFAM" id="SSF55961">
    <property type="entry name" value="Bet v1-like"/>
    <property type="match status" value="1"/>
</dbReference>
<dbReference type="InterPro" id="IPR015881">
    <property type="entry name" value="ARHD_Rieske_2Fe_2S"/>
</dbReference>
<keyword evidence="4" id="KW-0408">Iron</keyword>
<dbReference type="EMBL" id="BIFQ01000001">
    <property type="protein sequence ID" value="GCE04029.1"/>
    <property type="molecule type" value="Genomic_DNA"/>
</dbReference>
<sequence length="321" mass="36533">MLNDPVLVNDWHVVARVEEVQEGKTRAVRLLEEDLVLWRVGGKVCAWQDLCVHRGTRLSLGKVEHGTLACPYHGWVYNQEGQCIRYPAHPNQQPSERARARVYQARERYGWIWVCLGKATRDIPHFPQWEDASYRKVHCGPYTYKASAPRAIENFLDITHFPFVHQSYLGDPAHAEVNDYQVTTDEDGITASNITVWQPDPDGRGQGAYVSYTYRVYRPLTAGFVKSSAGPHFAMFFTITPVAPNLSHAWAYVAMDYSDLTESEIQGFQNLITMQDVPIVESQRPELLPLDLQAELHLRSDRTAIAYRKWLGQLGLSFGTA</sequence>
<proteinExistence type="predicted"/>
<evidence type="ECO:0000256" key="1">
    <source>
        <dbReference type="ARBA" id="ARBA00022714"/>
    </source>
</evidence>
<evidence type="ECO:0000256" key="4">
    <source>
        <dbReference type="ARBA" id="ARBA00023004"/>
    </source>
</evidence>
<dbReference type="PROSITE" id="PS51296">
    <property type="entry name" value="RIESKE"/>
    <property type="match status" value="1"/>
</dbReference>
<evidence type="ECO:0000256" key="5">
    <source>
        <dbReference type="ARBA" id="ARBA00023014"/>
    </source>
</evidence>
<evidence type="ECO:0000313" key="7">
    <source>
        <dbReference type="EMBL" id="GCE04029.1"/>
    </source>
</evidence>
<dbReference type="GO" id="GO:0004497">
    <property type="term" value="F:monooxygenase activity"/>
    <property type="evidence" value="ECO:0007669"/>
    <property type="project" value="UniProtKB-ARBA"/>
</dbReference>
<evidence type="ECO:0000256" key="2">
    <source>
        <dbReference type="ARBA" id="ARBA00022723"/>
    </source>
</evidence>
<dbReference type="InterPro" id="IPR036922">
    <property type="entry name" value="Rieske_2Fe-2S_sf"/>
</dbReference>
<gene>
    <name evidence="7" type="ORF">KDAU_13580</name>
</gene>
<dbReference type="GO" id="GO:0016705">
    <property type="term" value="F:oxidoreductase activity, acting on paired donors, with incorporation or reduction of molecular oxygen"/>
    <property type="evidence" value="ECO:0007669"/>
    <property type="project" value="UniProtKB-ARBA"/>
</dbReference>